<comment type="caution">
    <text evidence="1">The sequence shown here is derived from an EMBL/GenBank/DDBJ whole genome shotgun (WGS) entry which is preliminary data.</text>
</comment>
<reference evidence="1 2" key="1">
    <citation type="journal article" date="2021" name="Front. Genet.">
        <title>Chromosome-Level Genome Assembly Reveals Significant Gene Expansion in the Toll and IMD Signaling Pathways of Dendrolimus kikuchii.</title>
        <authorList>
            <person name="Zhou J."/>
            <person name="Wu P."/>
            <person name="Xiong Z."/>
            <person name="Liu N."/>
            <person name="Zhao N."/>
            <person name="Ji M."/>
            <person name="Qiu Y."/>
            <person name="Yang B."/>
        </authorList>
    </citation>
    <scope>NUCLEOTIDE SEQUENCE [LARGE SCALE GENOMIC DNA]</scope>
    <source>
        <strain evidence="1">Ann1</strain>
    </source>
</reference>
<keyword evidence="2" id="KW-1185">Reference proteome</keyword>
<evidence type="ECO:0000313" key="1">
    <source>
        <dbReference type="EMBL" id="KAJ0176212.1"/>
    </source>
</evidence>
<sequence>MRHRLISNDYNIYMLNFSLSQLKDSQNKRLKFSTPPSAEVATASNPWPLRMDSHAPSSAGGARRGEAARLVDMEAAEPSREGTRGRRSRTSGESGRTAVHLPRTAHHATYSNAKT</sequence>
<organism evidence="1 2">
    <name type="scientific">Dendrolimus kikuchii</name>
    <dbReference type="NCBI Taxonomy" id="765133"/>
    <lineage>
        <taxon>Eukaryota</taxon>
        <taxon>Metazoa</taxon>
        <taxon>Ecdysozoa</taxon>
        <taxon>Arthropoda</taxon>
        <taxon>Hexapoda</taxon>
        <taxon>Insecta</taxon>
        <taxon>Pterygota</taxon>
        <taxon>Neoptera</taxon>
        <taxon>Endopterygota</taxon>
        <taxon>Lepidoptera</taxon>
        <taxon>Glossata</taxon>
        <taxon>Ditrysia</taxon>
        <taxon>Bombycoidea</taxon>
        <taxon>Lasiocampidae</taxon>
        <taxon>Dendrolimus</taxon>
    </lineage>
</organism>
<dbReference type="EMBL" id="CM034400">
    <property type="protein sequence ID" value="KAJ0176212.1"/>
    <property type="molecule type" value="Genomic_DNA"/>
</dbReference>
<evidence type="ECO:0000313" key="2">
    <source>
        <dbReference type="Proteomes" id="UP000824533"/>
    </source>
</evidence>
<proteinExistence type="predicted"/>
<name>A0ACC1CYK7_9NEOP</name>
<gene>
    <name evidence="1" type="ORF">K1T71_008386</name>
</gene>
<accession>A0ACC1CYK7</accession>
<protein>
    <submittedName>
        <fullName evidence="1">Uncharacterized protein</fullName>
    </submittedName>
</protein>
<dbReference type="Proteomes" id="UP000824533">
    <property type="component" value="Linkage Group LG14"/>
</dbReference>